<evidence type="ECO:0000256" key="1">
    <source>
        <dbReference type="SAM" id="MobiDB-lite"/>
    </source>
</evidence>
<organism evidence="2 3">
    <name type="scientific">Brevibacterium antiquum</name>
    <dbReference type="NCBI Taxonomy" id="234835"/>
    <lineage>
        <taxon>Bacteria</taxon>
        <taxon>Bacillati</taxon>
        <taxon>Actinomycetota</taxon>
        <taxon>Actinomycetes</taxon>
        <taxon>Micrococcales</taxon>
        <taxon>Brevibacteriaceae</taxon>
        <taxon>Brevibacterium</taxon>
    </lineage>
</organism>
<gene>
    <name evidence="2" type="ORF">BANT10_01126</name>
</gene>
<proteinExistence type="predicted"/>
<evidence type="ECO:0000313" key="2">
    <source>
        <dbReference type="EMBL" id="SMX76726.1"/>
    </source>
</evidence>
<evidence type="ECO:0000313" key="3">
    <source>
        <dbReference type="Proteomes" id="UP000234342"/>
    </source>
</evidence>
<feature type="region of interest" description="Disordered" evidence="1">
    <location>
        <begin position="35"/>
        <end position="58"/>
    </location>
</feature>
<name>A0A2H1INJ4_9MICO</name>
<keyword evidence="3" id="KW-1185">Reference proteome</keyword>
<sequence>MPSWENTPATERTCVRCGNTFTAKRSNAKYCSSQCRERSRTKRPQPTAEQRRAWREKRLTQPGYRERVNAVDNARARSVKKWISDFKVSSGCIDCGYTDHPAALDIDHMEGKTANISALKSIAAVKAEIERHKCVVRCANCHRIKSWETRTWERQDTAS</sequence>
<feature type="compositionally biased region" description="Basic and acidic residues" evidence="1">
    <location>
        <begin position="49"/>
        <end position="58"/>
    </location>
</feature>
<dbReference type="Proteomes" id="UP000234342">
    <property type="component" value="Unassembled WGS sequence"/>
</dbReference>
<protein>
    <recommendedName>
        <fullName evidence="4">HNH endonuclease</fullName>
    </recommendedName>
</protein>
<dbReference type="EMBL" id="FXZE01000003">
    <property type="protein sequence ID" value="SMX76726.1"/>
    <property type="molecule type" value="Genomic_DNA"/>
</dbReference>
<reference evidence="3" key="1">
    <citation type="submission" date="2017-03" db="EMBL/GenBank/DDBJ databases">
        <authorList>
            <person name="Monnet C."/>
        </authorList>
    </citation>
    <scope>NUCLEOTIDE SEQUENCE [LARGE SCALE GENOMIC DNA]</scope>
    <source>
        <strain evidence="3">P10</strain>
    </source>
</reference>
<dbReference type="AlphaFoldDB" id="A0A2H1INJ4"/>
<evidence type="ECO:0008006" key="4">
    <source>
        <dbReference type="Google" id="ProtNLM"/>
    </source>
</evidence>
<accession>A0A2H1INJ4</accession>